<protein>
    <submittedName>
        <fullName evidence="2">Uncharacterized protein</fullName>
    </submittedName>
</protein>
<keyword evidence="1" id="KW-0472">Membrane</keyword>
<sequence length="124" mass="13909">MSGLKSQTMTAAMAAAILEDIQDLVTRLEKVDLSSKESGDAFVTRLEEARRLLQVANRELSNTNGEIYNKLTAILDDTHEARKEIRTLLHEQSHLSRRYLLASTFILVVSGLSLLSIFVLLHWG</sequence>
<keyword evidence="2" id="KW-0614">Plasmid</keyword>
<reference evidence="2" key="1">
    <citation type="submission" date="2019-05" db="EMBL/GenBank/DDBJ databases">
        <title>Complete sequence of plasmid p447-IMP harbouring the metallo-beta-lactamase gene blaIMP-8.</title>
        <authorList>
            <person name="Zhan Z."/>
            <person name="Feng J."/>
            <person name="Jiang X."/>
            <person name="Liang Q."/>
            <person name="Liang L."/>
            <person name="Yuan M."/>
            <person name="Fang H."/>
            <person name="Li P."/>
            <person name="Zhou D."/>
        </authorList>
    </citation>
    <scope>NUCLEOTIDE SEQUENCE</scope>
    <source>
        <strain evidence="2">447</strain>
        <plasmid evidence="2">p447-IMP</plasmid>
    </source>
</reference>
<name>A0A223DQH4_KLEPN</name>
<accession>A0A223DQH4</accession>
<dbReference type="AlphaFoldDB" id="A0A223DQH4"/>
<organism evidence="2">
    <name type="scientific">Klebsiella pneumoniae</name>
    <dbReference type="NCBI Taxonomy" id="573"/>
    <lineage>
        <taxon>Bacteria</taxon>
        <taxon>Pseudomonadati</taxon>
        <taxon>Pseudomonadota</taxon>
        <taxon>Gammaproteobacteria</taxon>
        <taxon>Enterobacterales</taxon>
        <taxon>Enterobacteriaceae</taxon>
        <taxon>Klebsiella/Raoultella group</taxon>
        <taxon>Klebsiella</taxon>
        <taxon>Klebsiella pneumoniae complex</taxon>
    </lineage>
</organism>
<proteinExistence type="predicted"/>
<geneLocation type="plasmid" evidence="2">
    <name>p447-IMP</name>
</geneLocation>
<evidence type="ECO:0000256" key="1">
    <source>
        <dbReference type="SAM" id="Phobius"/>
    </source>
</evidence>
<feature type="transmembrane region" description="Helical" evidence="1">
    <location>
        <begin position="99"/>
        <end position="123"/>
    </location>
</feature>
<keyword evidence="1" id="KW-1133">Transmembrane helix</keyword>
<keyword evidence="1" id="KW-0812">Transmembrane</keyword>
<dbReference type="EMBL" id="KY978631">
    <property type="protein sequence ID" value="ASS84966.1"/>
    <property type="molecule type" value="Genomic_DNA"/>
</dbReference>
<evidence type="ECO:0000313" key="2">
    <source>
        <dbReference type="EMBL" id="ASS84966.1"/>
    </source>
</evidence>